<keyword evidence="2" id="KW-1133">Transmembrane helix</keyword>
<reference evidence="3 4" key="2">
    <citation type="journal article" date="2016" name="Environ. Microbiol. Rep.">
        <title>Metagenomic evidence for the presence of phototrophic Gemmatimonadetes bacteria in diverse environments.</title>
        <authorList>
            <person name="Zeng Y."/>
            <person name="Baumbach J."/>
            <person name="Barbosa E.G."/>
            <person name="Azevedo V."/>
            <person name="Zhang C."/>
            <person name="Koblizek M."/>
        </authorList>
    </citation>
    <scope>NUCLEOTIDE SEQUENCE [LARGE SCALE GENOMIC DNA]</scope>
    <source>
        <strain evidence="3 4">AP64</strain>
    </source>
</reference>
<dbReference type="AlphaFoldDB" id="A0A143BLR7"/>
<name>A0A143BLR7_9BACT</name>
<keyword evidence="2" id="KW-0472">Membrane</keyword>
<dbReference type="KEGG" id="gph:GEMMAAP_16780"/>
<dbReference type="STRING" id="1379270.GEMMAAP_16780"/>
<accession>A0A143BLR7</accession>
<protein>
    <submittedName>
        <fullName evidence="3">Uncharacterized protein</fullName>
    </submittedName>
</protein>
<keyword evidence="1" id="KW-0175">Coiled coil</keyword>
<dbReference type="RefSeq" id="WP_026848271.1">
    <property type="nucleotide sequence ID" value="NZ_CP011454.1"/>
</dbReference>
<gene>
    <name evidence="3" type="ORF">GEMMAAP_16780</name>
</gene>
<evidence type="ECO:0000313" key="4">
    <source>
        <dbReference type="Proteomes" id="UP000076404"/>
    </source>
</evidence>
<organism evidence="3 4">
    <name type="scientific">Gemmatimonas phototrophica</name>
    <dbReference type="NCBI Taxonomy" id="1379270"/>
    <lineage>
        <taxon>Bacteria</taxon>
        <taxon>Pseudomonadati</taxon>
        <taxon>Gemmatimonadota</taxon>
        <taxon>Gemmatimonadia</taxon>
        <taxon>Gemmatimonadales</taxon>
        <taxon>Gemmatimonadaceae</taxon>
        <taxon>Gemmatimonas</taxon>
    </lineage>
</organism>
<reference evidence="3 4" key="1">
    <citation type="journal article" date="2014" name="Proc. Natl. Acad. Sci. U.S.A.">
        <title>Functional type 2 photosynthetic reaction centers found in the rare bacterial phylum Gemmatimonadetes.</title>
        <authorList>
            <person name="Zeng Y."/>
            <person name="Feng F."/>
            <person name="Medova H."/>
            <person name="Dean J."/>
            <person name="Koblizek M."/>
        </authorList>
    </citation>
    <scope>NUCLEOTIDE SEQUENCE [LARGE SCALE GENOMIC DNA]</scope>
    <source>
        <strain evidence="3 4">AP64</strain>
    </source>
</reference>
<feature type="coiled-coil region" evidence="1">
    <location>
        <begin position="2"/>
        <end position="29"/>
    </location>
</feature>
<feature type="transmembrane region" description="Helical" evidence="2">
    <location>
        <begin position="55"/>
        <end position="77"/>
    </location>
</feature>
<evidence type="ECO:0000313" key="3">
    <source>
        <dbReference type="EMBL" id="AMW05996.1"/>
    </source>
</evidence>
<dbReference type="Proteomes" id="UP000076404">
    <property type="component" value="Chromosome"/>
</dbReference>
<keyword evidence="4" id="KW-1185">Reference proteome</keyword>
<proteinExistence type="predicted"/>
<sequence length="104" mass="11091">MMMSTDRDLKALEAENERLRAHIAELQAKALAPVAAATAMSKADAQPLAPLARRVLGRAIGVIIFLAGIGIGFGIALRNPEFRRGIQDGWQESTQGAQTSPPAR</sequence>
<keyword evidence="2" id="KW-0812">Transmembrane</keyword>
<dbReference type="EMBL" id="CP011454">
    <property type="protein sequence ID" value="AMW05996.1"/>
    <property type="molecule type" value="Genomic_DNA"/>
</dbReference>
<evidence type="ECO:0000256" key="1">
    <source>
        <dbReference type="SAM" id="Coils"/>
    </source>
</evidence>
<evidence type="ECO:0000256" key="2">
    <source>
        <dbReference type="SAM" id="Phobius"/>
    </source>
</evidence>